<dbReference type="GO" id="GO:0004527">
    <property type="term" value="F:exonuclease activity"/>
    <property type="evidence" value="ECO:0007669"/>
    <property type="project" value="UniProtKB-KW"/>
</dbReference>
<name>A0AAV9NEJ1_9EURO</name>
<dbReference type="AlphaFoldDB" id="A0AAV9NEJ1"/>
<keyword evidence="8" id="KW-1185">Reference proteome</keyword>
<dbReference type="SMART" id="SM00479">
    <property type="entry name" value="EXOIII"/>
    <property type="match status" value="1"/>
</dbReference>
<evidence type="ECO:0000259" key="6">
    <source>
        <dbReference type="SMART" id="SM00479"/>
    </source>
</evidence>
<comment type="caution">
    <text evidence="7">The sequence shown here is derived from an EMBL/GenBank/DDBJ whole genome shotgun (WGS) entry which is preliminary data.</text>
</comment>
<dbReference type="InterPro" id="IPR034922">
    <property type="entry name" value="REX1-like_exo"/>
</dbReference>
<dbReference type="PANTHER" id="PTHR12801">
    <property type="entry name" value="RNA EXONUCLEASE REXO1 / RECO3 FAMILY MEMBER-RELATED"/>
    <property type="match status" value="1"/>
</dbReference>
<dbReference type="InterPro" id="IPR036397">
    <property type="entry name" value="RNaseH_sf"/>
</dbReference>
<evidence type="ECO:0000313" key="8">
    <source>
        <dbReference type="Proteomes" id="UP001358417"/>
    </source>
</evidence>
<dbReference type="CDD" id="cd06145">
    <property type="entry name" value="REX1_like"/>
    <property type="match status" value="1"/>
</dbReference>
<evidence type="ECO:0000256" key="3">
    <source>
        <dbReference type="ARBA" id="ARBA00022801"/>
    </source>
</evidence>
<dbReference type="InterPro" id="IPR013520">
    <property type="entry name" value="Ribonucl_H"/>
</dbReference>
<protein>
    <recommendedName>
        <fullName evidence="6">Exonuclease domain-containing protein</fullName>
    </recommendedName>
</protein>
<keyword evidence="3" id="KW-0378">Hydrolase</keyword>
<keyword evidence="4" id="KW-0269">Exonuclease</keyword>
<feature type="domain" description="Exonuclease" evidence="6">
    <location>
        <begin position="426"/>
        <end position="603"/>
    </location>
</feature>
<dbReference type="EMBL" id="JAVRRD010000012">
    <property type="protein sequence ID" value="KAK5053207.1"/>
    <property type="molecule type" value="Genomic_DNA"/>
</dbReference>
<dbReference type="InterPro" id="IPR047021">
    <property type="entry name" value="REXO1/3/4-like"/>
</dbReference>
<sequence length="633" mass="69642">MFSALGLFKDVPCPRVKDCTFPSCIFSHLEVEAEDVPDATKEYDPFSAGRISPPPAKRRKIASPQEQTSRDGIPSTVPSVISTSRKLGQHQPVSDDGSLGQPKSVSKPSTKLLASTPVEQTKLPPSSTKREVSPPPLRKNKAAIPPVKKEFKVETLTPRNVSRAPAVLKTRLSVLQALHKQAQDQNQKLKAADEKWRPFILDEQELIRFALDEEEEATKLGDDIYRNAMAQNVLRIKKMKTEDWVNKIKVWTGLDTGMAQTSKNAKNADLSASSTKQLSVSEEIILLQRLRTSLEGLEKFGYVTAQPTTTEIGAAKAAMSSAAGFEKCDRCGTRFQVFPGRDEEGRLTSHGVCLYHWARINRGASAKTDRIVGRSEASFPCCNQLEGSEGCTEAETHVFNVKHPPRLASILQFEHTPHSNISSSAKPLSFDCEMGYTTLGMEVIRLTAVTWPEGRVVVDVLVRPYGEILDLNTRFSGVTREAYANATGYESGTELQPTDLRKVGSPAIARQLLFDHLTPDTPLLGHAIDNDLNVCRIIHPFVIDTVLLYPHPRGLPIRFSLKVLAQKYLSRGIQTGGAAGHDSSEDAIATGDLVRHKVGEIWTTLHHEGWKFVGGVLKQSLDSQGDAKTISML</sequence>
<organism evidence="7 8">
    <name type="scientific">Exophiala bonariae</name>
    <dbReference type="NCBI Taxonomy" id="1690606"/>
    <lineage>
        <taxon>Eukaryota</taxon>
        <taxon>Fungi</taxon>
        <taxon>Dikarya</taxon>
        <taxon>Ascomycota</taxon>
        <taxon>Pezizomycotina</taxon>
        <taxon>Eurotiomycetes</taxon>
        <taxon>Chaetothyriomycetidae</taxon>
        <taxon>Chaetothyriales</taxon>
        <taxon>Herpotrichiellaceae</taxon>
        <taxon>Exophiala</taxon>
    </lineage>
</organism>
<dbReference type="Gene3D" id="3.30.420.10">
    <property type="entry name" value="Ribonuclease H-like superfamily/Ribonuclease H"/>
    <property type="match status" value="1"/>
</dbReference>
<evidence type="ECO:0000313" key="7">
    <source>
        <dbReference type="EMBL" id="KAK5053207.1"/>
    </source>
</evidence>
<evidence type="ECO:0000256" key="4">
    <source>
        <dbReference type="ARBA" id="ARBA00022839"/>
    </source>
</evidence>
<dbReference type="SUPFAM" id="SSF53098">
    <property type="entry name" value="Ribonuclease H-like"/>
    <property type="match status" value="1"/>
</dbReference>
<comment type="similarity">
    <text evidence="1">Belongs to the REXO1/REXO3 family.</text>
</comment>
<gene>
    <name evidence="7" type="ORF">LTR84_002181</name>
</gene>
<dbReference type="RefSeq" id="XP_064706649.1">
    <property type="nucleotide sequence ID" value="XM_064845795.1"/>
</dbReference>
<dbReference type="InterPro" id="IPR012337">
    <property type="entry name" value="RNaseH-like_sf"/>
</dbReference>
<dbReference type="GeneID" id="89970393"/>
<evidence type="ECO:0000256" key="1">
    <source>
        <dbReference type="ARBA" id="ARBA00006357"/>
    </source>
</evidence>
<evidence type="ECO:0000256" key="5">
    <source>
        <dbReference type="SAM" id="MobiDB-lite"/>
    </source>
</evidence>
<dbReference type="GO" id="GO:0003676">
    <property type="term" value="F:nucleic acid binding"/>
    <property type="evidence" value="ECO:0007669"/>
    <property type="project" value="InterPro"/>
</dbReference>
<keyword evidence="2" id="KW-0540">Nuclease</keyword>
<dbReference type="PANTHER" id="PTHR12801:SF112">
    <property type="entry name" value="RNA EXONUCLEASE 3"/>
    <property type="match status" value="1"/>
</dbReference>
<accession>A0AAV9NEJ1</accession>
<feature type="compositionally biased region" description="Polar residues" evidence="5">
    <location>
        <begin position="101"/>
        <end position="127"/>
    </location>
</feature>
<evidence type="ECO:0000256" key="2">
    <source>
        <dbReference type="ARBA" id="ARBA00022722"/>
    </source>
</evidence>
<feature type="compositionally biased region" description="Polar residues" evidence="5">
    <location>
        <begin position="76"/>
        <end position="86"/>
    </location>
</feature>
<feature type="region of interest" description="Disordered" evidence="5">
    <location>
        <begin position="41"/>
        <end position="144"/>
    </location>
</feature>
<proteinExistence type="inferred from homology"/>
<reference evidence="7 8" key="1">
    <citation type="submission" date="2023-08" db="EMBL/GenBank/DDBJ databases">
        <title>Black Yeasts Isolated from many extreme environments.</title>
        <authorList>
            <person name="Coleine C."/>
            <person name="Stajich J.E."/>
            <person name="Selbmann L."/>
        </authorList>
    </citation>
    <scope>NUCLEOTIDE SEQUENCE [LARGE SCALE GENOMIC DNA]</scope>
    <source>
        <strain evidence="7 8">CCFEE 5792</strain>
    </source>
</reference>
<dbReference type="Proteomes" id="UP001358417">
    <property type="component" value="Unassembled WGS sequence"/>
</dbReference>
<dbReference type="GO" id="GO:0005634">
    <property type="term" value="C:nucleus"/>
    <property type="evidence" value="ECO:0007669"/>
    <property type="project" value="TreeGrafter"/>
</dbReference>